<evidence type="ECO:0000313" key="2">
    <source>
        <dbReference type="Proteomes" id="UP000507245"/>
    </source>
</evidence>
<accession>A0A6J5WLK1</accession>
<name>A0A6J5WLK1_PRUAR</name>
<reference evidence="2" key="1">
    <citation type="journal article" date="2020" name="Genome Biol.">
        <title>Gamete binning: chromosome-level and haplotype-resolved genome assembly enabled by high-throughput single-cell sequencing of gamete genomes.</title>
        <authorList>
            <person name="Campoy J.A."/>
            <person name="Sun H."/>
            <person name="Goel M."/>
            <person name="Jiao W.-B."/>
            <person name="Folz-Donahue K."/>
            <person name="Wang N."/>
            <person name="Rubio M."/>
            <person name="Liu C."/>
            <person name="Kukat C."/>
            <person name="Ruiz D."/>
            <person name="Huettel B."/>
            <person name="Schneeberger K."/>
        </authorList>
    </citation>
    <scope>NUCLEOTIDE SEQUENCE [LARGE SCALE GENOMIC DNA]</scope>
    <source>
        <strain evidence="2">cv. Rojo Pasion</strain>
    </source>
</reference>
<evidence type="ECO:0000313" key="1">
    <source>
        <dbReference type="EMBL" id="CAB4302656.1"/>
    </source>
</evidence>
<gene>
    <name evidence="1" type="ORF">ORAREDHAP_LOCUS18512</name>
</gene>
<organism evidence="1 2">
    <name type="scientific">Prunus armeniaca</name>
    <name type="common">Apricot</name>
    <name type="synonym">Armeniaca vulgaris</name>
    <dbReference type="NCBI Taxonomy" id="36596"/>
    <lineage>
        <taxon>Eukaryota</taxon>
        <taxon>Viridiplantae</taxon>
        <taxon>Streptophyta</taxon>
        <taxon>Embryophyta</taxon>
        <taxon>Tracheophyta</taxon>
        <taxon>Spermatophyta</taxon>
        <taxon>Magnoliopsida</taxon>
        <taxon>eudicotyledons</taxon>
        <taxon>Gunneridae</taxon>
        <taxon>Pentapetalae</taxon>
        <taxon>rosids</taxon>
        <taxon>fabids</taxon>
        <taxon>Rosales</taxon>
        <taxon>Rosaceae</taxon>
        <taxon>Amygdaloideae</taxon>
        <taxon>Amygdaleae</taxon>
        <taxon>Prunus</taxon>
    </lineage>
</organism>
<sequence>MSMQRTSLEFIPELNLLNEEEAQTQAKNRIQNRKIVQHEISMKLAMKGTESSFSSGAEAGDQEPKL</sequence>
<protein>
    <submittedName>
        <fullName evidence="1">Uncharacterized protein</fullName>
    </submittedName>
</protein>
<proteinExistence type="predicted"/>
<dbReference type="Proteomes" id="UP000507245">
    <property type="component" value="Unassembled WGS sequence"/>
</dbReference>
<keyword evidence="2" id="KW-1185">Reference proteome</keyword>
<dbReference type="EMBL" id="CAEKKB010000003">
    <property type="protein sequence ID" value="CAB4302656.1"/>
    <property type="molecule type" value="Genomic_DNA"/>
</dbReference>
<dbReference type="AlphaFoldDB" id="A0A6J5WLK1"/>